<evidence type="ECO:0000256" key="6">
    <source>
        <dbReference type="ARBA" id="ARBA00023136"/>
    </source>
</evidence>
<evidence type="ECO:0000256" key="1">
    <source>
        <dbReference type="ARBA" id="ARBA00004141"/>
    </source>
</evidence>
<reference evidence="9 10" key="1">
    <citation type="submission" date="2017-06" db="EMBL/GenBank/DDBJ databases">
        <authorList>
            <person name="Kim H.J."/>
            <person name="Triplett B.A."/>
        </authorList>
    </citation>
    <scope>NUCLEOTIDE SEQUENCE [LARGE SCALE GENOMIC DNA]</scope>
    <source>
        <strain evidence="9 10">DSM 29339</strain>
    </source>
</reference>
<evidence type="ECO:0000256" key="2">
    <source>
        <dbReference type="ARBA" id="ARBA00022448"/>
    </source>
</evidence>
<evidence type="ECO:0000259" key="8">
    <source>
        <dbReference type="Pfam" id="PF01794"/>
    </source>
</evidence>
<gene>
    <name evidence="9" type="ORF">SAMN05421757_104241</name>
</gene>
<dbReference type="GO" id="GO:0016679">
    <property type="term" value="F:oxidoreductase activity, acting on diphenols and related substances as donors"/>
    <property type="evidence" value="ECO:0007669"/>
    <property type="project" value="TreeGrafter"/>
</dbReference>
<dbReference type="GO" id="GO:0020037">
    <property type="term" value="F:heme binding"/>
    <property type="evidence" value="ECO:0007669"/>
    <property type="project" value="TreeGrafter"/>
</dbReference>
<dbReference type="PANTHER" id="PTHR36964:SF1">
    <property type="entry name" value="PROTEIN-METHIONINE-SULFOXIDE REDUCTASE HEME-BINDING SUBUNIT MSRQ"/>
    <property type="match status" value="1"/>
</dbReference>
<dbReference type="RefSeq" id="WP_089233330.1">
    <property type="nucleotide sequence ID" value="NZ_FZOY01000004.1"/>
</dbReference>
<organism evidence="9 10">
    <name type="scientific">Tropicimonas sediminicola</name>
    <dbReference type="NCBI Taxonomy" id="1031541"/>
    <lineage>
        <taxon>Bacteria</taxon>
        <taxon>Pseudomonadati</taxon>
        <taxon>Pseudomonadota</taxon>
        <taxon>Alphaproteobacteria</taxon>
        <taxon>Rhodobacterales</taxon>
        <taxon>Roseobacteraceae</taxon>
        <taxon>Tropicimonas</taxon>
    </lineage>
</organism>
<evidence type="ECO:0000313" key="9">
    <source>
        <dbReference type="EMBL" id="SNS89214.1"/>
    </source>
</evidence>
<evidence type="ECO:0000313" key="10">
    <source>
        <dbReference type="Proteomes" id="UP000198426"/>
    </source>
</evidence>
<dbReference type="OrthoDB" id="9788328at2"/>
<evidence type="ECO:0000256" key="3">
    <source>
        <dbReference type="ARBA" id="ARBA00022692"/>
    </source>
</evidence>
<dbReference type="GO" id="GO:0005886">
    <property type="term" value="C:plasma membrane"/>
    <property type="evidence" value="ECO:0007669"/>
    <property type="project" value="TreeGrafter"/>
</dbReference>
<proteinExistence type="predicted"/>
<keyword evidence="6 7" id="KW-0472">Membrane</keyword>
<evidence type="ECO:0000256" key="7">
    <source>
        <dbReference type="SAM" id="Phobius"/>
    </source>
</evidence>
<dbReference type="EMBL" id="FZOY01000004">
    <property type="protein sequence ID" value="SNS89214.1"/>
    <property type="molecule type" value="Genomic_DNA"/>
</dbReference>
<dbReference type="GO" id="GO:0010181">
    <property type="term" value="F:FMN binding"/>
    <property type="evidence" value="ECO:0007669"/>
    <property type="project" value="TreeGrafter"/>
</dbReference>
<keyword evidence="3 7" id="KW-0812">Transmembrane</keyword>
<keyword evidence="4 7" id="KW-1133">Transmembrane helix</keyword>
<keyword evidence="10" id="KW-1185">Reference proteome</keyword>
<keyword evidence="5" id="KW-0408">Iron</keyword>
<dbReference type="InterPro" id="IPR013130">
    <property type="entry name" value="Fe3_Rdtase_TM_dom"/>
</dbReference>
<keyword evidence="2" id="KW-0813">Transport</keyword>
<protein>
    <submittedName>
        <fullName evidence="9">Sulfoxide reductase heme-binding subunit YedZ</fullName>
    </submittedName>
</protein>
<dbReference type="Pfam" id="PF01794">
    <property type="entry name" value="Ferric_reduct"/>
    <property type="match status" value="1"/>
</dbReference>
<feature type="transmembrane region" description="Helical" evidence="7">
    <location>
        <begin position="77"/>
        <end position="95"/>
    </location>
</feature>
<sequence>MLKRFSPYLLWGLLALPAAGILWELSTSTNSRILHILVHPTGEFAARFMIIAMMATPLTLLLPGWRGPRWLVKNRRYFGVAAFGYAALHTLFYVIDRGTLETILAQVGRFDIWTGWLAFAIFIPLAATSFNGAIRRMGPKRWKAMQRWTYPAAVLTLLHWAALHNWEHPAAALIHFAPLALLELYRMWWNLNRHHPVAA</sequence>
<evidence type="ECO:0000256" key="4">
    <source>
        <dbReference type="ARBA" id="ARBA00022989"/>
    </source>
</evidence>
<accession>A0A239IA24</accession>
<dbReference type="PANTHER" id="PTHR36964">
    <property type="entry name" value="PROTEIN-METHIONINE-SULFOXIDE REDUCTASE HEME-BINDING SUBUNIT MSRQ"/>
    <property type="match status" value="1"/>
</dbReference>
<feature type="transmembrane region" description="Helical" evidence="7">
    <location>
        <begin position="115"/>
        <end position="134"/>
    </location>
</feature>
<dbReference type="InterPro" id="IPR022837">
    <property type="entry name" value="MsrQ-like"/>
</dbReference>
<name>A0A239IA24_9RHOB</name>
<dbReference type="Proteomes" id="UP000198426">
    <property type="component" value="Unassembled WGS sequence"/>
</dbReference>
<dbReference type="AlphaFoldDB" id="A0A239IA24"/>
<evidence type="ECO:0000256" key="5">
    <source>
        <dbReference type="ARBA" id="ARBA00023004"/>
    </source>
</evidence>
<feature type="domain" description="Ferric oxidoreductase" evidence="8">
    <location>
        <begin position="43"/>
        <end position="156"/>
    </location>
</feature>
<feature type="transmembrane region" description="Helical" evidence="7">
    <location>
        <begin position="44"/>
        <end position="65"/>
    </location>
</feature>
<comment type="subcellular location">
    <subcellularLocation>
        <location evidence="1">Membrane</location>
        <topology evidence="1">Multi-pass membrane protein</topology>
    </subcellularLocation>
</comment>